<evidence type="ECO:0000313" key="4">
    <source>
        <dbReference type="EMBL" id="REA84332.1"/>
    </source>
</evidence>
<dbReference type="eggNOG" id="ENOG50305CS">
    <property type="taxonomic scope" value="Bacteria"/>
</dbReference>
<evidence type="ECO:0000313" key="6">
    <source>
        <dbReference type="Proteomes" id="UP000256409"/>
    </source>
</evidence>
<dbReference type="GeneID" id="93823749"/>
<dbReference type="Proteomes" id="UP000256409">
    <property type="component" value="Unassembled WGS sequence"/>
</dbReference>
<sequence>MRESILRLIRSNQSCYDIYIHTGVSQGVISDLRSGYRTLDDVSLKDAERLYDYAKNVAA</sequence>
<reference evidence="3 7" key="5">
    <citation type="submission" date="2020-12" db="EMBL/GenBank/DDBJ databases">
        <title>Whole genome sequencing and de novo assembly of Staphylococcus pseudintermedius: a novel pangenome approach to unravel pathogenesis of canine pyoderma.</title>
        <authorList>
            <person name="Ferrer L."/>
            <person name="Perez D."/>
            <person name="Fonticoba R."/>
            <person name="Vines J."/>
            <person name="Fabregas N."/>
            <person name="Madronero S."/>
            <person name="Meroni G."/>
            <person name="Martino P."/>
            <person name="Martinez S."/>
            <person name="Cusco A."/>
            <person name="Migura L."/>
            <person name="Francino O."/>
        </authorList>
    </citation>
    <scope>NUCLEOTIDE SEQUENCE [LARGE SCALE GENOMIC DNA]</scope>
    <source>
        <strain evidence="3 7">HSP080</strain>
    </source>
</reference>
<evidence type="ECO:0000313" key="5">
    <source>
        <dbReference type="Proteomes" id="UP000246351"/>
    </source>
</evidence>
<evidence type="ECO:0000313" key="3">
    <source>
        <dbReference type="EMBL" id="QQM98444.1"/>
    </source>
</evidence>
<evidence type="ECO:0000313" key="1">
    <source>
        <dbReference type="EMBL" id="EGQ4383981.1"/>
    </source>
</evidence>
<evidence type="ECO:0000313" key="8">
    <source>
        <dbReference type="Proteomes" id="UP000600220"/>
    </source>
</evidence>
<dbReference type="OrthoDB" id="2396788at2"/>
<dbReference type="Proteomes" id="UP000595859">
    <property type="component" value="Chromosome"/>
</dbReference>
<dbReference type="EMBL" id="AAXKXX010000002">
    <property type="protein sequence ID" value="EGQ4383981.1"/>
    <property type="molecule type" value="Genomic_DNA"/>
</dbReference>
<keyword evidence="8" id="KW-1185">Reference proteome</keyword>
<protein>
    <recommendedName>
        <fullName evidence="9">XRE family transcriptional regulator</fullName>
    </recommendedName>
</protein>
<dbReference type="EMBL" id="QQPC01000002">
    <property type="protein sequence ID" value="REA84332.1"/>
    <property type="molecule type" value="Genomic_DNA"/>
</dbReference>
<gene>
    <name evidence="2" type="ORF">DD924_08205</name>
    <name evidence="4" type="ORF">DV961_00185</name>
    <name evidence="1" type="ORF">EGV54_02570</name>
    <name evidence="3" type="ORF">JGZ15_01855</name>
</gene>
<reference evidence="4" key="2">
    <citation type="journal article" date="2018" name="Vet. Microbiol.">
        <title>Methicillin-resistant staphylococci amongst veterinary personnel, personnel-owned pets, patients and the hospital environment of two small animal veterinary hospitals.</title>
        <authorList>
            <person name="Worthing K.A."/>
            <person name="Brown J."/>
            <person name="Gerber L."/>
            <person name="Abraham S."/>
            <person name="Trott D."/>
            <person name="Norris J.M."/>
        </authorList>
    </citation>
    <scope>NUCLEOTIDE SEQUENCE</scope>
    <source>
        <strain evidence="4">ST496-2</strain>
    </source>
</reference>
<proteinExistence type="predicted"/>
<organism evidence="4 6">
    <name type="scientific">Staphylococcus pseudintermedius</name>
    <dbReference type="NCBI Taxonomy" id="283734"/>
    <lineage>
        <taxon>Bacteria</taxon>
        <taxon>Bacillati</taxon>
        <taxon>Bacillota</taxon>
        <taxon>Bacilli</taxon>
        <taxon>Bacillales</taxon>
        <taxon>Staphylococcaceae</taxon>
        <taxon>Staphylococcus</taxon>
        <taxon>Staphylococcus intermedius group</taxon>
    </lineage>
</organism>
<dbReference type="Proteomes" id="UP000246351">
    <property type="component" value="Unassembled WGS sequence"/>
</dbReference>
<dbReference type="Proteomes" id="UP000600220">
    <property type="component" value="Unassembled WGS sequence"/>
</dbReference>
<dbReference type="EMBL" id="CP066884">
    <property type="protein sequence ID" value="QQM98444.1"/>
    <property type="molecule type" value="Genomic_DNA"/>
</dbReference>
<dbReference type="EMBL" id="QEIV01000729">
    <property type="protein sequence ID" value="PWZ98424.1"/>
    <property type="molecule type" value="Genomic_DNA"/>
</dbReference>
<evidence type="ECO:0008006" key="9">
    <source>
        <dbReference type="Google" id="ProtNLM"/>
    </source>
</evidence>
<reference evidence="2 5" key="1">
    <citation type="journal article" date="2018" name="Vet. Microbiol.">
        <title>Clonal diversity and geographic distribution of methicillin-resistant Staphylococcus pseudintermedius from Australian animals: Discovery of novel sequence types.</title>
        <authorList>
            <person name="Worthing K.A."/>
            <person name="Abraham S."/>
            <person name="Coombs G.W."/>
            <person name="Pang S."/>
            <person name="Saputra S."/>
            <person name="Jordan D."/>
            <person name="Trott D.J."/>
            <person name="Norris J.M."/>
        </authorList>
    </citation>
    <scope>NUCLEOTIDE SEQUENCE [LARGE SCALE GENOMIC DNA]</scope>
    <source>
        <strain evidence="2 5">ST71 3</strain>
    </source>
</reference>
<reference evidence="1 8" key="4">
    <citation type="submission" date="2018-11" db="EMBL/GenBank/DDBJ databases">
        <authorList>
            <consortium name="Veterinary Laboratory Investigation and Response Network"/>
        </authorList>
    </citation>
    <scope>NUCLEOTIDE SEQUENCE [LARGE SCALE GENOMIC DNA]</scope>
    <source>
        <strain evidence="1 8">SPSE-18-VL-LA-PA-Ryan-0021</strain>
    </source>
</reference>
<reference evidence="6" key="3">
    <citation type="journal article" date="2018" name="Vet. Microbiol.">
        <title>Molecular epidemiology of methicillin-resistant staphylococci amongst veterinary personnel, personnel-owned pets, patients and the hospital environment of two companion animal veterinary hospitals.</title>
        <authorList>
            <person name="Worthing K.A."/>
            <person name="Brown J."/>
            <person name="Gerber L."/>
            <person name="Abraham S."/>
            <person name="Trott D."/>
            <person name="Norris J.M."/>
        </authorList>
    </citation>
    <scope>NUCLEOTIDE SEQUENCE [LARGE SCALE GENOMIC DNA]</scope>
    <source>
        <strain evidence="6">ST496-2</strain>
    </source>
</reference>
<evidence type="ECO:0000313" key="7">
    <source>
        <dbReference type="Proteomes" id="UP000595859"/>
    </source>
</evidence>
<accession>A0A166PR61</accession>
<dbReference type="STRING" id="937773.SPSINT_2085"/>
<dbReference type="RefSeq" id="WP_014613030.1">
    <property type="nucleotide sequence ID" value="NZ_AP019372.1"/>
</dbReference>
<dbReference type="AlphaFoldDB" id="A0A166PR61"/>
<dbReference type="OMA" id="HTGVNQG"/>
<evidence type="ECO:0000313" key="2">
    <source>
        <dbReference type="EMBL" id="PWZ98424.1"/>
    </source>
</evidence>
<name>A0A166PR61_STAPS</name>